<dbReference type="GO" id="GO:0030139">
    <property type="term" value="C:endocytic vesicle"/>
    <property type="evidence" value="ECO:0007669"/>
    <property type="project" value="TreeGrafter"/>
</dbReference>
<keyword evidence="3" id="KW-0813">Transport</keyword>
<keyword evidence="5 10" id="KW-0812">Transmembrane</keyword>
<evidence type="ECO:0000256" key="3">
    <source>
        <dbReference type="ARBA" id="ARBA00022448"/>
    </source>
</evidence>
<gene>
    <name evidence="12" type="ORF">AALO_G00078630</name>
</gene>
<evidence type="ECO:0000313" key="12">
    <source>
        <dbReference type="EMBL" id="KAG5279517.1"/>
    </source>
</evidence>
<dbReference type="PANTHER" id="PTHR14995">
    <property type="entry name" value="AMNIONLESS"/>
    <property type="match status" value="1"/>
</dbReference>
<comment type="caution">
    <text evidence="12">The sequence shown here is derived from an EMBL/GenBank/DDBJ whole genome shotgun (WGS) entry which is preliminary data.</text>
</comment>
<evidence type="ECO:0000256" key="6">
    <source>
        <dbReference type="ARBA" id="ARBA00022729"/>
    </source>
</evidence>
<keyword evidence="13" id="KW-1185">Reference proteome</keyword>
<keyword evidence="4" id="KW-1003">Cell membrane</keyword>
<sequence>MSLQAVTLIWLALFSPASALYKQWIPDTNYENATNWDKGSVPCGTDRVYFAAERKVSVYVETVHSVLEMRLPVDGELVLAPGAAFLSSSGGSDPSCGGGVTARFKDSEGLKWFDPGLWRAAASWDDLQAGRYVFSVHEESMPCQQDDVVFRPASSFRVDVSSSQLTVPVQSVTIQDQKFSSGSSFSQYLASRSGKLQFHGSSSLAVVPSGCSDPSGCECGNAANRERICASVACPELACPEPLRPVGHCCDICGAIVSLQFSEAFNLESYRQRLQHLVLNKPDYQSVRLGLSKVREEQRLLAFIPRTAQPKIQVLLLENNGESTSQLAEAAAKDIASDARANGANLGIEEAEIGLSSGDAGGAGAGAVVGVVFAILLVVALVLGVGVYLHRRGTITLPSLPSMPSIKSWRKSSEVGELGGPMDHGFDNPMFDKPTLMPSEPDLYVDSGKSISITQSGVHFVNPAYDETDFNA</sequence>
<proteinExistence type="predicted"/>
<dbReference type="GO" id="GO:0015031">
    <property type="term" value="P:protein transport"/>
    <property type="evidence" value="ECO:0007669"/>
    <property type="project" value="UniProtKB-KW"/>
</dbReference>
<reference evidence="12" key="1">
    <citation type="submission" date="2020-10" db="EMBL/GenBank/DDBJ databases">
        <title>Chromosome-scale genome assembly of the Allis shad, Alosa alosa.</title>
        <authorList>
            <person name="Margot Z."/>
            <person name="Christophe K."/>
            <person name="Cabau C."/>
            <person name="Louis A."/>
            <person name="Berthelot C."/>
            <person name="Parey E."/>
            <person name="Roest Crollius H."/>
            <person name="Montfort J."/>
            <person name="Robinson-Rechavi M."/>
            <person name="Bucao C."/>
            <person name="Bouchez O."/>
            <person name="Gislard M."/>
            <person name="Lluch J."/>
            <person name="Milhes M."/>
            <person name="Lampietro C."/>
            <person name="Lopez Roques C."/>
            <person name="Donnadieu C."/>
            <person name="Braasch I."/>
            <person name="Desvignes T."/>
            <person name="Postlethwait J."/>
            <person name="Bobe J."/>
            <person name="Guiguen Y."/>
        </authorList>
    </citation>
    <scope>NUCLEOTIDE SEQUENCE</scope>
    <source>
        <strain evidence="12">M-15738</strain>
        <tissue evidence="12">Blood</tissue>
    </source>
</reference>
<dbReference type="InterPro" id="IPR026112">
    <property type="entry name" value="AMN"/>
</dbReference>
<keyword evidence="6 11" id="KW-0732">Signal</keyword>
<dbReference type="PANTHER" id="PTHR14995:SF2">
    <property type="entry name" value="PROTEIN AMNIONLESS"/>
    <property type="match status" value="1"/>
</dbReference>
<comment type="subcellular location">
    <subcellularLocation>
        <location evidence="1">Cell membrane</location>
        <topology evidence="1">Single-pass type I membrane protein</topology>
    </subcellularLocation>
</comment>
<accession>A0AAV6H1M9</accession>
<evidence type="ECO:0000256" key="2">
    <source>
        <dbReference type="ARBA" id="ARBA00021200"/>
    </source>
</evidence>
<evidence type="ECO:0000256" key="5">
    <source>
        <dbReference type="ARBA" id="ARBA00022692"/>
    </source>
</evidence>
<dbReference type="Proteomes" id="UP000823561">
    <property type="component" value="Chromosome 6"/>
</dbReference>
<dbReference type="AlphaFoldDB" id="A0AAV6H1M9"/>
<keyword evidence="7" id="KW-0653">Protein transport</keyword>
<protein>
    <recommendedName>
        <fullName evidence="2">Protein amnionless</fullName>
    </recommendedName>
</protein>
<feature type="transmembrane region" description="Helical" evidence="10">
    <location>
        <begin position="365"/>
        <end position="389"/>
    </location>
</feature>
<keyword evidence="8 10" id="KW-1133">Transmembrane helix</keyword>
<feature type="signal peptide" evidence="11">
    <location>
        <begin position="1"/>
        <end position="19"/>
    </location>
</feature>
<evidence type="ECO:0000256" key="11">
    <source>
        <dbReference type="SAM" id="SignalP"/>
    </source>
</evidence>
<evidence type="ECO:0000256" key="7">
    <source>
        <dbReference type="ARBA" id="ARBA00022927"/>
    </source>
</evidence>
<keyword evidence="9 10" id="KW-0472">Membrane</keyword>
<evidence type="ECO:0000256" key="8">
    <source>
        <dbReference type="ARBA" id="ARBA00022989"/>
    </source>
</evidence>
<organism evidence="12 13">
    <name type="scientific">Alosa alosa</name>
    <name type="common">allis shad</name>
    <dbReference type="NCBI Taxonomy" id="278164"/>
    <lineage>
        <taxon>Eukaryota</taxon>
        <taxon>Metazoa</taxon>
        <taxon>Chordata</taxon>
        <taxon>Craniata</taxon>
        <taxon>Vertebrata</taxon>
        <taxon>Euteleostomi</taxon>
        <taxon>Actinopterygii</taxon>
        <taxon>Neopterygii</taxon>
        <taxon>Teleostei</taxon>
        <taxon>Clupei</taxon>
        <taxon>Clupeiformes</taxon>
        <taxon>Clupeoidei</taxon>
        <taxon>Clupeidae</taxon>
        <taxon>Alosa</taxon>
    </lineage>
</organism>
<feature type="chain" id="PRO_5043394836" description="Protein amnionless" evidence="11">
    <location>
        <begin position="20"/>
        <end position="472"/>
    </location>
</feature>
<evidence type="ECO:0000256" key="9">
    <source>
        <dbReference type="ARBA" id="ARBA00023136"/>
    </source>
</evidence>
<evidence type="ECO:0000256" key="10">
    <source>
        <dbReference type="SAM" id="Phobius"/>
    </source>
</evidence>
<dbReference type="GO" id="GO:0016324">
    <property type="term" value="C:apical plasma membrane"/>
    <property type="evidence" value="ECO:0007669"/>
    <property type="project" value="TreeGrafter"/>
</dbReference>
<evidence type="ECO:0000256" key="1">
    <source>
        <dbReference type="ARBA" id="ARBA00004251"/>
    </source>
</evidence>
<name>A0AAV6H1M9_9TELE</name>
<evidence type="ECO:0000256" key="4">
    <source>
        <dbReference type="ARBA" id="ARBA00022475"/>
    </source>
</evidence>
<dbReference type="Pfam" id="PF14828">
    <property type="entry name" value="Amnionless"/>
    <property type="match status" value="1"/>
</dbReference>
<dbReference type="EMBL" id="JADWDJ010000006">
    <property type="protein sequence ID" value="KAG5279517.1"/>
    <property type="molecule type" value="Genomic_DNA"/>
</dbReference>
<evidence type="ECO:0000313" key="13">
    <source>
        <dbReference type="Proteomes" id="UP000823561"/>
    </source>
</evidence>
<dbReference type="GO" id="GO:0006898">
    <property type="term" value="P:receptor-mediated endocytosis"/>
    <property type="evidence" value="ECO:0007669"/>
    <property type="project" value="TreeGrafter"/>
</dbReference>